<proteinExistence type="predicted"/>
<reference evidence="2" key="1">
    <citation type="submission" date="2015-08" db="UniProtKB">
        <authorList>
            <consortium name="WormBaseParasite"/>
        </authorList>
    </citation>
    <scope>IDENTIFICATION</scope>
</reference>
<keyword evidence="1" id="KW-1185">Reference proteome</keyword>
<accession>A0A0K0EJE5</accession>
<protein>
    <submittedName>
        <fullName evidence="2">Radical SAM protein</fullName>
    </submittedName>
</protein>
<dbReference type="WBParaSite" id="SSTP_0000959100.1">
    <property type="protein sequence ID" value="SSTP_0000959100.1"/>
    <property type="gene ID" value="SSTP_0000959100"/>
</dbReference>
<dbReference type="WBParaSite" id="TCONS_00005352.p1">
    <property type="protein sequence ID" value="TCONS_00005352.p1"/>
    <property type="gene ID" value="XLOC_003659"/>
</dbReference>
<name>A0A0K0EJE5_STRER</name>
<dbReference type="Proteomes" id="UP000035681">
    <property type="component" value="Unplaced"/>
</dbReference>
<organism evidence="2">
    <name type="scientific">Strongyloides stercoralis</name>
    <name type="common">Threadworm</name>
    <dbReference type="NCBI Taxonomy" id="6248"/>
    <lineage>
        <taxon>Eukaryota</taxon>
        <taxon>Metazoa</taxon>
        <taxon>Ecdysozoa</taxon>
        <taxon>Nematoda</taxon>
        <taxon>Chromadorea</taxon>
        <taxon>Rhabditida</taxon>
        <taxon>Tylenchina</taxon>
        <taxon>Panagrolaimomorpha</taxon>
        <taxon>Strongyloidoidea</taxon>
        <taxon>Strongyloididae</taxon>
        <taxon>Strongyloides</taxon>
    </lineage>
</organism>
<dbReference type="AlphaFoldDB" id="A0A0K0EJE5"/>
<evidence type="ECO:0000313" key="2">
    <source>
        <dbReference type="WBParaSite" id="SSTP_0000959100.1"/>
    </source>
</evidence>
<evidence type="ECO:0000313" key="1">
    <source>
        <dbReference type="Proteomes" id="UP000035681"/>
    </source>
</evidence>
<sequence>MLVEKPDLLENNLNDLSNESLESLVSLCKEDNLSNEDLKHGLMNCDTIMKSRANIVVHSENHYFSKFDIFNQCLLYGRFSYKNDIEPYSIPHLTEETLNDWFFHEKINEPLINKFNYKKKLDFGIYVPHDFIIKKPKYTARDIAYYAVGLSLCFDGCLQTDSLMNKMREFINRFSKTPKLRFLSIFVTNECFDSDMLSIRFKVLLSSFPIHIKFFNFHVNSRNDYNYLLTFACEELNHIEGLILHTDNYFDDIDFSYNAIKSLKRLRFLSVIGFMRCYEFISKIHKLPHLECLYIPLVVAPHICAICQGTFPKSKWFGAPIRKDDVAAIGLGIFVSSVKCIIGYIKNGYSIDSGILCIRNLANMEKYFVNVGKKEEYEKELEVKWCDKCMIAL</sequence>